<feature type="region of interest" description="Disordered" evidence="1">
    <location>
        <begin position="420"/>
        <end position="440"/>
    </location>
</feature>
<sequence>MENKLDDKNELPERNRKNKKRKKAKKRHGKLTESRSPATEDNNRLEGLSSTSCSKKRDRDTTGSSHDSEATSAPSEDVREGGSSSNRGHHSDQSIGSKRSLSPVLEGAMVEKNKIMVLIDRKNGKVYSATERRKNGKRKRVGTLDKEGEVVWKKKKQEAKQSPEKKSNVEMNPSVTTSECQDLGNDSTSTTQHPTDDPIIFPFDTDPDDHCESPLEAYQDILPLLQSYARTVHPQHPCSHLSVYDPYYCNGGVKKHLKSLGFPNVYNCKEDCYEVWNNASKYPDFHMLVTNPPYSGDHIERLMKHVTDNAKCNKPWMLLMPTFVHKKDYFVNLTRQARQQPIYLIPHKRYVYQPPTNFRSKRASDTHKKSSPFVSMWYLWGGSPQMTDQWYRILLQEQQRKMHSVEHGENNNLGFDVARSKSALRDLRRKGQRTSKGRKK</sequence>
<gene>
    <name evidence="2" type="ORF">IV203_037297</name>
</gene>
<feature type="compositionally biased region" description="Basic and acidic residues" evidence="1">
    <location>
        <begin position="152"/>
        <end position="168"/>
    </location>
</feature>
<dbReference type="EMBL" id="JAGRRH010000009">
    <property type="protein sequence ID" value="KAG7364095.1"/>
    <property type="molecule type" value="Genomic_DNA"/>
</dbReference>
<dbReference type="OrthoDB" id="203687at2759"/>
<feature type="compositionally biased region" description="Basic and acidic residues" evidence="1">
    <location>
        <begin position="1"/>
        <end position="15"/>
    </location>
</feature>
<reference evidence="2" key="1">
    <citation type="journal article" date="2021" name="Sci. Rep.">
        <title>Diploid genomic architecture of Nitzschia inconspicua, an elite biomass production diatom.</title>
        <authorList>
            <person name="Oliver A."/>
            <person name="Podell S."/>
            <person name="Pinowska A."/>
            <person name="Traller J.C."/>
            <person name="Smith S.R."/>
            <person name="McClure R."/>
            <person name="Beliaev A."/>
            <person name="Bohutskyi P."/>
            <person name="Hill E.A."/>
            <person name="Rabines A."/>
            <person name="Zheng H."/>
            <person name="Allen L.Z."/>
            <person name="Kuo A."/>
            <person name="Grigoriev I.V."/>
            <person name="Allen A.E."/>
            <person name="Hazlebeck D."/>
            <person name="Allen E.E."/>
        </authorList>
    </citation>
    <scope>NUCLEOTIDE SEQUENCE</scope>
    <source>
        <strain evidence="2">Hildebrandi</strain>
    </source>
</reference>
<dbReference type="AlphaFoldDB" id="A0A9K3LLM9"/>
<evidence type="ECO:0000313" key="2">
    <source>
        <dbReference type="EMBL" id="KAG7364095.1"/>
    </source>
</evidence>
<feature type="compositionally biased region" description="Basic residues" evidence="1">
    <location>
        <begin position="16"/>
        <end position="29"/>
    </location>
</feature>
<keyword evidence="3" id="KW-1185">Reference proteome</keyword>
<feature type="region of interest" description="Disordered" evidence="1">
    <location>
        <begin position="152"/>
        <end position="196"/>
    </location>
</feature>
<feature type="region of interest" description="Disordered" evidence="1">
    <location>
        <begin position="1"/>
        <end position="104"/>
    </location>
</feature>
<proteinExistence type="predicted"/>
<feature type="compositionally biased region" description="Basic residues" evidence="1">
    <location>
        <begin position="427"/>
        <end position="440"/>
    </location>
</feature>
<evidence type="ECO:0000256" key="1">
    <source>
        <dbReference type="SAM" id="MobiDB-lite"/>
    </source>
</evidence>
<feature type="compositionally biased region" description="Basic and acidic residues" evidence="1">
    <location>
        <begin position="55"/>
        <end position="69"/>
    </location>
</feature>
<evidence type="ECO:0000313" key="3">
    <source>
        <dbReference type="Proteomes" id="UP000693970"/>
    </source>
</evidence>
<dbReference type="PANTHER" id="PTHR39444:SF3">
    <property type="entry name" value="SITE-SPECIFIC DNA-METHYLTRANSFERASE (ADENINE-SPECIFIC)"/>
    <property type="match status" value="1"/>
</dbReference>
<name>A0A9K3LLM9_9STRA</name>
<organism evidence="2 3">
    <name type="scientific">Nitzschia inconspicua</name>
    <dbReference type="NCBI Taxonomy" id="303405"/>
    <lineage>
        <taxon>Eukaryota</taxon>
        <taxon>Sar</taxon>
        <taxon>Stramenopiles</taxon>
        <taxon>Ochrophyta</taxon>
        <taxon>Bacillariophyta</taxon>
        <taxon>Bacillariophyceae</taxon>
        <taxon>Bacillariophycidae</taxon>
        <taxon>Bacillariales</taxon>
        <taxon>Bacillariaceae</taxon>
        <taxon>Nitzschia</taxon>
    </lineage>
</organism>
<reference evidence="2" key="2">
    <citation type="submission" date="2021-04" db="EMBL/GenBank/DDBJ databases">
        <authorList>
            <person name="Podell S."/>
        </authorList>
    </citation>
    <scope>NUCLEOTIDE SEQUENCE</scope>
    <source>
        <strain evidence="2">Hildebrandi</strain>
    </source>
</reference>
<comment type="caution">
    <text evidence="2">The sequence shown here is derived from an EMBL/GenBank/DDBJ whole genome shotgun (WGS) entry which is preliminary data.</text>
</comment>
<accession>A0A9K3LLM9</accession>
<dbReference type="PANTHER" id="PTHR39444">
    <property type="entry name" value="SITE-SPECIFIC DNA-METHYLTRANSFERASE (ADENINE-SPECIFIC)"/>
    <property type="match status" value="1"/>
</dbReference>
<protein>
    <submittedName>
        <fullName evidence="2">Uncharacterized protein</fullName>
    </submittedName>
</protein>
<dbReference type="Proteomes" id="UP000693970">
    <property type="component" value="Unassembled WGS sequence"/>
</dbReference>
<feature type="compositionally biased region" description="Polar residues" evidence="1">
    <location>
        <begin position="169"/>
        <end position="193"/>
    </location>
</feature>